<gene>
    <name evidence="7" type="ORF">SAMN02745138_02439</name>
</gene>
<dbReference type="InterPro" id="IPR003959">
    <property type="entry name" value="ATPase_AAA_core"/>
</dbReference>
<protein>
    <recommendedName>
        <fullName evidence="3">endopeptidase La</fullName>
        <ecNumber evidence="3">3.4.21.53</ecNumber>
    </recommendedName>
</protein>
<dbReference type="GO" id="GO:0005524">
    <property type="term" value="F:ATP binding"/>
    <property type="evidence" value="ECO:0007669"/>
    <property type="project" value="InterPro"/>
</dbReference>
<dbReference type="Proteomes" id="UP000183975">
    <property type="component" value="Unassembled WGS sequence"/>
</dbReference>
<evidence type="ECO:0000256" key="3">
    <source>
        <dbReference type="PROSITE-ProRule" id="PRU01122"/>
    </source>
</evidence>
<evidence type="ECO:0000313" key="8">
    <source>
        <dbReference type="Proteomes" id="UP000183975"/>
    </source>
</evidence>
<dbReference type="GO" id="GO:0030163">
    <property type="term" value="P:protein catabolic process"/>
    <property type="evidence" value="ECO:0007669"/>
    <property type="project" value="InterPro"/>
</dbReference>
<evidence type="ECO:0000256" key="4">
    <source>
        <dbReference type="SAM" id="Phobius"/>
    </source>
</evidence>
<comment type="catalytic activity">
    <reaction evidence="3">
        <text>Hydrolysis of proteins in presence of ATP.</text>
        <dbReference type="EC" id="3.4.21.53"/>
    </reaction>
</comment>
<dbReference type="GO" id="GO:0004176">
    <property type="term" value="F:ATP-dependent peptidase activity"/>
    <property type="evidence" value="ECO:0007669"/>
    <property type="project" value="UniProtKB-UniRule"/>
</dbReference>
<dbReference type="SUPFAM" id="SSF54211">
    <property type="entry name" value="Ribosomal protein S5 domain 2-like"/>
    <property type="match status" value="1"/>
</dbReference>
<dbReference type="GO" id="GO:0006508">
    <property type="term" value="P:proteolysis"/>
    <property type="evidence" value="ECO:0007669"/>
    <property type="project" value="UniProtKB-KW"/>
</dbReference>
<dbReference type="InterPro" id="IPR003593">
    <property type="entry name" value="AAA+_ATPase"/>
</dbReference>
<dbReference type="Pfam" id="PF00004">
    <property type="entry name" value="AAA"/>
    <property type="match status" value="1"/>
</dbReference>
<dbReference type="Pfam" id="PF05362">
    <property type="entry name" value="Lon_C"/>
    <property type="match status" value="1"/>
</dbReference>
<keyword evidence="1 3" id="KW-0645">Protease</keyword>
<dbReference type="GO" id="GO:0016887">
    <property type="term" value="F:ATP hydrolysis activity"/>
    <property type="evidence" value="ECO:0007669"/>
    <property type="project" value="InterPro"/>
</dbReference>
<evidence type="ECO:0000259" key="6">
    <source>
        <dbReference type="PROSITE" id="PS51786"/>
    </source>
</evidence>
<keyword evidence="4" id="KW-1133">Transmembrane helix</keyword>
<name>A0A1M6VS69_9FIRM</name>
<keyword evidence="4" id="KW-0812">Transmembrane</keyword>
<dbReference type="GO" id="GO:0006355">
    <property type="term" value="P:regulation of DNA-templated transcription"/>
    <property type="evidence" value="ECO:0007669"/>
    <property type="project" value="InterPro"/>
</dbReference>
<feature type="domain" description="Sigma-54 factor interaction" evidence="5">
    <location>
        <begin position="93"/>
        <end position="258"/>
    </location>
</feature>
<keyword evidence="4" id="KW-0472">Membrane</keyword>
<dbReference type="InterPro" id="IPR027065">
    <property type="entry name" value="Lon_Prtase"/>
</dbReference>
<reference evidence="7 8" key="1">
    <citation type="submission" date="2016-11" db="EMBL/GenBank/DDBJ databases">
        <authorList>
            <person name="Jaros S."/>
            <person name="Januszkiewicz K."/>
            <person name="Wedrychowicz H."/>
        </authorList>
    </citation>
    <scope>NUCLEOTIDE SEQUENCE [LARGE SCALE GENOMIC DNA]</scope>
    <source>
        <strain evidence="7 8">DSM 14214</strain>
    </source>
</reference>
<dbReference type="PROSITE" id="PS51786">
    <property type="entry name" value="LON_PROTEOLYTIC"/>
    <property type="match status" value="1"/>
</dbReference>
<dbReference type="EMBL" id="FRAH01000049">
    <property type="protein sequence ID" value="SHK84340.1"/>
    <property type="molecule type" value="Genomic_DNA"/>
</dbReference>
<dbReference type="InterPro" id="IPR027417">
    <property type="entry name" value="P-loop_NTPase"/>
</dbReference>
<dbReference type="EC" id="3.4.21.53" evidence="3"/>
<dbReference type="InterPro" id="IPR014721">
    <property type="entry name" value="Ribsml_uS5_D2-typ_fold_subgr"/>
</dbReference>
<evidence type="ECO:0000313" key="7">
    <source>
        <dbReference type="EMBL" id="SHK84340.1"/>
    </source>
</evidence>
<evidence type="ECO:0000256" key="2">
    <source>
        <dbReference type="ARBA" id="ARBA00022825"/>
    </source>
</evidence>
<dbReference type="GO" id="GO:0004252">
    <property type="term" value="F:serine-type endopeptidase activity"/>
    <property type="evidence" value="ECO:0007669"/>
    <property type="project" value="UniProtKB-UniRule"/>
</dbReference>
<keyword evidence="2 3" id="KW-0720">Serine protease</keyword>
<proteinExistence type="inferred from homology"/>
<keyword evidence="3" id="KW-0378">Hydrolase</keyword>
<dbReference type="CDD" id="cd00009">
    <property type="entry name" value="AAA"/>
    <property type="match status" value="1"/>
</dbReference>
<dbReference type="InterPro" id="IPR008269">
    <property type="entry name" value="Lon_proteolytic"/>
</dbReference>
<feature type="transmembrane region" description="Helical" evidence="4">
    <location>
        <begin position="6"/>
        <end position="22"/>
    </location>
</feature>
<dbReference type="PRINTS" id="PR00830">
    <property type="entry name" value="ENDOLAPTASE"/>
</dbReference>
<comment type="similarity">
    <text evidence="3">Belongs to the peptidase S16 family.</text>
</comment>
<feature type="domain" description="Lon proteolytic" evidence="6">
    <location>
        <begin position="349"/>
        <end position="533"/>
    </location>
</feature>
<dbReference type="InterPro" id="IPR020568">
    <property type="entry name" value="Ribosomal_Su5_D2-typ_SF"/>
</dbReference>
<dbReference type="Gene3D" id="3.40.50.300">
    <property type="entry name" value="P-loop containing nucleotide triphosphate hydrolases"/>
    <property type="match status" value="2"/>
</dbReference>
<dbReference type="RefSeq" id="WP_276326390.1">
    <property type="nucleotide sequence ID" value="NZ_FRAH01000049.1"/>
</dbReference>
<evidence type="ECO:0000259" key="5">
    <source>
        <dbReference type="PROSITE" id="PS50045"/>
    </source>
</evidence>
<dbReference type="Gene3D" id="3.30.230.10">
    <property type="match status" value="1"/>
</dbReference>
<dbReference type="InterPro" id="IPR002078">
    <property type="entry name" value="Sigma_54_int"/>
</dbReference>
<dbReference type="PANTHER" id="PTHR10046">
    <property type="entry name" value="ATP DEPENDENT LON PROTEASE FAMILY MEMBER"/>
    <property type="match status" value="1"/>
</dbReference>
<dbReference type="SMART" id="SM00382">
    <property type="entry name" value="AAA"/>
    <property type="match status" value="1"/>
</dbReference>
<sequence length="554" mass="60143">MSGWFLFFAQMLFFLLGAWYFLRSGSRRKGGRDSISMEENEREMEKLDAMRQVGLTEPLTEQTRPKSLGEIVGQERGIRALRAALCGPNPQHIIIYGPPGVGKTAAARLVLEEAKGRRNSPFSINAKFVEVDATTLQFDERSIADPLLGSVHDPIYQGAGAFGQMGIPRPQPGAVSEANGGVLFIDEIGELHPIQMNRLLKVLEDRVAKFQSSYYSRENKRIPPYIHEIFQKGLPADFRLIGATTRSPSELPAALRSRCTEIFFDGLRPEAVEQIAADSMERVGLQYEDGLCGKIALYAGGGRDTVRLVQSLASLAEMKGRNWVGSADLEWVAEAGHYQPYPRQKVTAVPRVGVVNGLAVTGGMGGAVLTVEVKMQKSTAPHLQVTGIVEEEEIRSPHGVSKRKSNARSSAENVLTVLEGFGFDRSQYAVHINFPGGMPVDGPSAGTAMFLAAYSAFTGAAVPGDVALTGEISLTGNILPVGGVTEKLQAAEEAGVTRAYIPKANWQGRYERLGLEVVSVEKIAELLEMVFAKKEEKQAGMPQRGILTAEGLQK</sequence>
<organism evidence="7 8">
    <name type="scientific">Anaerotignum lactatifermentans DSM 14214</name>
    <dbReference type="NCBI Taxonomy" id="1121323"/>
    <lineage>
        <taxon>Bacteria</taxon>
        <taxon>Bacillati</taxon>
        <taxon>Bacillota</taxon>
        <taxon>Clostridia</taxon>
        <taxon>Lachnospirales</taxon>
        <taxon>Anaerotignaceae</taxon>
        <taxon>Anaerotignum</taxon>
    </lineage>
</organism>
<dbReference type="SUPFAM" id="SSF52540">
    <property type="entry name" value="P-loop containing nucleoside triphosphate hydrolases"/>
    <property type="match status" value="1"/>
</dbReference>
<dbReference type="PROSITE" id="PS50045">
    <property type="entry name" value="SIGMA54_INTERACT_4"/>
    <property type="match status" value="1"/>
</dbReference>
<feature type="active site" evidence="3">
    <location>
        <position position="487"/>
    </location>
</feature>
<feature type="active site" evidence="3">
    <location>
        <position position="444"/>
    </location>
</feature>
<evidence type="ECO:0000256" key="1">
    <source>
        <dbReference type="ARBA" id="ARBA00022670"/>
    </source>
</evidence>
<dbReference type="AlphaFoldDB" id="A0A1M6VS69"/>
<accession>A0A1M6VS69</accession>
<keyword evidence="8" id="KW-1185">Reference proteome</keyword>